<keyword evidence="12" id="KW-1185">Reference proteome</keyword>
<dbReference type="GO" id="GO:0005730">
    <property type="term" value="C:nucleolus"/>
    <property type="evidence" value="ECO:0007669"/>
    <property type="project" value="UniProtKB-SubCell"/>
</dbReference>
<evidence type="ECO:0000256" key="6">
    <source>
        <dbReference type="ARBA" id="ARBA00022517"/>
    </source>
</evidence>
<comment type="function">
    <text evidence="1">Required for efficient assembly and nuclear export of the 60S ribosomal subunit.</text>
</comment>
<evidence type="ECO:0000256" key="8">
    <source>
        <dbReference type="ARBA" id="ARBA00023054"/>
    </source>
</evidence>
<dbReference type="GO" id="GO:0008298">
    <property type="term" value="P:intracellular mRNA localization"/>
    <property type="evidence" value="ECO:0007669"/>
    <property type="project" value="TreeGrafter"/>
</dbReference>
<dbReference type="InterPro" id="IPR037650">
    <property type="entry name" value="Loc1"/>
</dbReference>
<feature type="compositionally biased region" description="Basic residues" evidence="10">
    <location>
        <begin position="1"/>
        <end position="15"/>
    </location>
</feature>
<evidence type="ECO:0000313" key="12">
    <source>
        <dbReference type="Proteomes" id="UP001217918"/>
    </source>
</evidence>
<keyword evidence="5" id="KW-0813">Transport</keyword>
<evidence type="ECO:0000256" key="10">
    <source>
        <dbReference type="SAM" id="MobiDB-lite"/>
    </source>
</evidence>
<dbReference type="Proteomes" id="UP001217918">
    <property type="component" value="Unassembled WGS sequence"/>
</dbReference>
<comment type="caution">
    <text evidence="11">The sequence shown here is derived from an EMBL/GenBank/DDBJ whole genome shotgun (WGS) entry which is preliminary data.</text>
</comment>
<dbReference type="EMBL" id="JAQQPM010000006">
    <property type="protein sequence ID" value="KAK2072555.1"/>
    <property type="molecule type" value="Genomic_DNA"/>
</dbReference>
<dbReference type="GO" id="GO:0030687">
    <property type="term" value="C:preribosome, large subunit precursor"/>
    <property type="evidence" value="ECO:0007669"/>
    <property type="project" value="TreeGrafter"/>
</dbReference>
<feature type="region of interest" description="Disordered" evidence="10">
    <location>
        <begin position="137"/>
        <end position="200"/>
    </location>
</feature>
<dbReference type="GO" id="GO:0003729">
    <property type="term" value="F:mRNA binding"/>
    <property type="evidence" value="ECO:0007669"/>
    <property type="project" value="InterPro"/>
</dbReference>
<keyword evidence="8" id="KW-0175">Coiled coil</keyword>
<dbReference type="PANTHER" id="PTHR28028:SF1">
    <property type="entry name" value="60S RIBOSOMAL SUBUNIT ASSEMBLY_EXPORT PROTEIN LOC1"/>
    <property type="match status" value="1"/>
</dbReference>
<comment type="subunit">
    <text evidence="4">Component of the 66S pre-ribosomal particle.</text>
</comment>
<keyword evidence="7" id="KW-0509">mRNA transport</keyword>
<accession>A0AAD9MF00</accession>
<evidence type="ECO:0000256" key="4">
    <source>
        <dbReference type="ARBA" id="ARBA00011339"/>
    </source>
</evidence>
<evidence type="ECO:0008006" key="13">
    <source>
        <dbReference type="Google" id="ProtNLM"/>
    </source>
</evidence>
<evidence type="ECO:0000256" key="9">
    <source>
        <dbReference type="ARBA" id="ARBA00023242"/>
    </source>
</evidence>
<organism evidence="11 12">
    <name type="scientific">Phyllachora maydis</name>
    <dbReference type="NCBI Taxonomy" id="1825666"/>
    <lineage>
        <taxon>Eukaryota</taxon>
        <taxon>Fungi</taxon>
        <taxon>Dikarya</taxon>
        <taxon>Ascomycota</taxon>
        <taxon>Pezizomycotina</taxon>
        <taxon>Sordariomycetes</taxon>
        <taxon>Sordariomycetidae</taxon>
        <taxon>Phyllachorales</taxon>
        <taxon>Phyllachoraceae</taxon>
        <taxon>Phyllachora</taxon>
    </lineage>
</organism>
<reference evidence="11" key="1">
    <citation type="journal article" date="2023" name="Mol. Plant Microbe Interact.">
        <title>Elucidating the Obligate Nature and Biological Capacity of an Invasive Fungal Corn Pathogen.</title>
        <authorList>
            <person name="MacCready J.S."/>
            <person name="Roggenkamp E.M."/>
            <person name="Gdanetz K."/>
            <person name="Chilvers M.I."/>
        </authorList>
    </citation>
    <scope>NUCLEOTIDE SEQUENCE</scope>
    <source>
        <strain evidence="11">PM02</strain>
    </source>
</reference>
<dbReference type="GO" id="GO:0051028">
    <property type="term" value="P:mRNA transport"/>
    <property type="evidence" value="ECO:0007669"/>
    <property type="project" value="UniProtKB-KW"/>
</dbReference>
<feature type="compositionally biased region" description="Basic and acidic residues" evidence="10">
    <location>
        <begin position="137"/>
        <end position="159"/>
    </location>
</feature>
<evidence type="ECO:0000256" key="5">
    <source>
        <dbReference type="ARBA" id="ARBA00022448"/>
    </source>
</evidence>
<sequence length="200" mass="22235">MGRQRTKTIKNKHAANKSGISASKASSRRPQADGVINSKKPPGRKKPLTTQVKGRPVISELLKKKKKREYTEKELGIPKLNSIVPAGVQKPKGKKKGKVFVDDLESMGTILALVQAEKEGQIESKMMKARQLEELREARKAEAEKKEAERQAKLDDTKNSLRKKRKRNHMEESDKGEVKAIATAGSKAVVSKKKKVAFAE</sequence>
<feature type="region of interest" description="Disordered" evidence="10">
    <location>
        <begin position="1"/>
        <end position="52"/>
    </location>
</feature>
<evidence type="ECO:0000256" key="3">
    <source>
        <dbReference type="ARBA" id="ARBA00008132"/>
    </source>
</evidence>
<dbReference type="AlphaFoldDB" id="A0AAD9MF00"/>
<feature type="compositionally biased region" description="Basic and acidic residues" evidence="10">
    <location>
        <begin position="169"/>
        <end position="178"/>
    </location>
</feature>
<evidence type="ECO:0000256" key="2">
    <source>
        <dbReference type="ARBA" id="ARBA00004604"/>
    </source>
</evidence>
<gene>
    <name evidence="11" type="ORF">P8C59_006902</name>
</gene>
<dbReference type="GO" id="GO:0042273">
    <property type="term" value="P:ribosomal large subunit biogenesis"/>
    <property type="evidence" value="ECO:0007669"/>
    <property type="project" value="InterPro"/>
</dbReference>
<evidence type="ECO:0000256" key="1">
    <source>
        <dbReference type="ARBA" id="ARBA00001977"/>
    </source>
</evidence>
<name>A0AAD9MF00_9PEZI</name>
<protein>
    <recommendedName>
        <fullName evidence="13">60S ribosomal subunit assembly/export protein LOC1</fullName>
    </recommendedName>
</protein>
<feature type="compositionally biased region" description="Polar residues" evidence="10">
    <location>
        <begin position="18"/>
        <end position="29"/>
    </location>
</feature>
<comment type="subcellular location">
    <subcellularLocation>
        <location evidence="2">Nucleus</location>
        <location evidence="2">Nucleolus</location>
    </subcellularLocation>
</comment>
<keyword evidence="9" id="KW-0539">Nucleus</keyword>
<keyword evidence="6" id="KW-0690">Ribosome biogenesis</keyword>
<comment type="similarity">
    <text evidence="3">Belongs to the LOC1 family.</text>
</comment>
<proteinExistence type="inferred from homology"/>
<dbReference type="PANTHER" id="PTHR28028">
    <property type="entry name" value="60S RIBOSOMAL SUBUNIT ASSEMBLY/EXPORT PROTEIN LOC1"/>
    <property type="match status" value="1"/>
</dbReference>
<evidence type="ECO:0000313" key="11">
    <source>
        <dbReference type="EMBL" id="KAK2072555.1"/>
    </source>
</evidence>
<feature type="compositionally biased region" description="Basic residues" evidence="10">
    <location>
        <begin position="190"/>
        <end position="200"/>
    </location>
</feature>
<evidence type="ECO:0000256" key="7">
    <source>
        <dbReference type="ARBA" id="ARBA00022816"/>
    </source>
</evidence>